<evidence type="ECO:0000313" key="2">
    <source>
        <dbReference type="Proteomes" id="UP000275267"/>
    </source>
</evidence>
<accession>A0A3L6PY48</accession>
<dbReference type="EMBL" id="PQIB02000015">
    <property type="protein sequence ID" value="RLM66557.1"/>
    <property type="molecule type" value="Genomic_DNA"/>
</dbReference>
<dbReference type="Gene3D" id="3.80.10.10">
    <property type="entry name" value="Ribonuclease Inhibitor"/>
    <property type="match status" value="2"/>
</dbReference>
<gene>
    <name evidence="1" type="ORF">C2845_PM16G20680</name>
</gene>
<protein>
    <submittedName>
        <fullName evidence="1">Disease resistance protein RGA3</fullName>
    </submittedName>
</protein>
<dbReference type="SUPFAM" id="SSF52058">
    <property type="entry name" value="L domain-like"/>
    <property type="match status" value="1"/>
</dbReference>
<keyword evidence="2" id="KW-1185">Reference proteome</keyword>
<dbReference type="OrthoDB" id="695275at2759"/>
<dbReference type="PANTHER" id="PTHR36766">
    <property type="entry name" value="PLANT BROAD-SPECTRUM MILDEW RESISTANCE PROTEIN RPW8"/>
    <property type="match status" value="1"/>
</dbReference>
<reference evidence="2" key="1">
    <citation type="journal article" date="2019" name="Nat. Commun.">
        <title>The genome of broomcorn millet.</title>
        <authorList>
            <person name="Zou C."/>
            <person name="Miki D."/>
            <person name="Li D."/>
            <person name="Tang Q."/>
            <person name="Xiao L."/>
            <person name="Rajput S."/>
            <person name="Deng P."/>
            <person name="Jia W."/>
            <person name="Huang R."/>
            <person name="Zhang M."/>
            <person name="Sun Y."/>
            <person name="Hu J."/>
            <person name="Fu X."/>
            <person name="Schnable P.S."/>
            <person name="Li F."/>
            <person name="Zhang H."/>
            <person name="Feng B."/>
            <person name="Zhu X."/>
            <person name="Liu R."/>
            <person name="Schnable J.C."/>
            <person name="Zhu J.-K."/>
            <person name="Zhang H."/>
        </authorList>
    </citation>
    <scope>NUCLEOTIDE SEQUENCE [LARGE SCALE GENOMIC DNA]</scope>
</reference>
<dbReference type="AlphaFoldDB" id="A0A3L6PY48"/>
<dbReference type="InterPro" id="IPR032675">
    <property type="entry name" value="LRR_dom_sf"/>
</dbReference>
<proteinExistence type="predicted"/>
<comment type="caution">
    <text evidence="1">The sequence shown here is derived from an EMBL/GenBank/DDBJ whole genome shotgun (WGS) entry which is preliminary data.</text>
</comment>
<dbReference type="Proteomes" id="UP000275267">
    <property type="component" value="Unassembled WGS sequence"/>
</dbReference>
<evidence type="ECO:0000313" key="1">
    <source>
        <dbReference type="EMBL" id="RLM66557.1"/>
    </source>
</evidence>
<dbReference type="PANTHER" id="PTHR36766:SF70">
    <property type="entry name" value="DISEASE RESISTANCE PROTEIN RGA4"/>
    <property type="match status" value="1"/>
</dbReference>
<dbReference type="STRING" id="4540.A0A3L6PY48"/>
<sequence>MVKCEKLTGLGVADLHKRTEALPIPPSISVNEVEEAQVGPHEQQQHVRGEEKIAAAAPSEGLLLLPPQLQDMWISDCQNLVLCLDILDGDKDEGRTGGVGLQGLRSLRSLDIRGCPRFLSSYSSSSSCFPFPASLERLFLEGAEDIKTLLSLSNLTSLTDLAIRGCGDLRGEGLRPLLAQGRLTELTVHKTPNFFTGSEPSPLHEQEFPSSSSKLKELRTDDVAGLLAAPTCALLSSSLTELHFWGDEEVERFKKEQEEALQLLTSLERIQFWKYDKLQRLTAGLHILPNLKILDIYRCPAIRSLPKECLPSSLQTLGIANCQAIRSLPKVDDLPSSLRELDVRLGNSEELRRQCRKLIGTIPTVRV</sequence>
<organism evidence="1 2">
    <name type="scientific">Panicum miliaceum</name>
    <name type="common">Proso millet</name>
    <name type="synonym">Broomcorn millet</name>
    <dbReference type="NCBI Taxonomy" id="4540"/>
    <lineage>
        <taxon>Eukaryota</taxon>
        <taxon>Viridiplantae</taxon>
        <taxon>Streptophyta</taxon>
        <taxon>Embryophyta</taxon>
        <taxon>Tracheophyta</taxon>
        <taxon>Spermatophyta</taxon>
        <taxon>Magnoliopsida</taxon>
        <taxon>Liliopsida</taxon>
        <taxon>Poales</taxon>
        <taxon>Poaceae</taxon>
        <taxon>PACMAD clade</taxon>
        <taxon>Panicoideae</taxon>
        <taxon>Panicodae</taxon>
        <taxon>Paniceae</taxon>
        <taxon>Panicinae</taxon>
        <taxon>Panicum</taxon>
        <taxon>Panicum sect. Panicum</taxon>
    </lineage>
</organism>
<name>A0A3L6PY48_PANMI</name>